<protein>
    <submittedName>
        <fullName evidence="3">XRE family transcriptional regulator</fullName>
    </submittedName>
</protein>
<evidence type="ECO:0000259" key="2">
    <source>
        <dbReference type="PROSITE" id="PS50943"/>
    </source>
</evidence>
<dbReference type="Proteomes" id="UP000238348">
    <property type="component" value="Chromosome"/>
</dbReference>
<dbReference type="AlphaFoldDB" id="A0A2L0F7K4"/>
<dbReference type="GO" id="GO:0003677">
    <property type="term" value="F:DNA binding"/>
    <property type="evidence" value="ECO:0007669"/>
    <property type="project" value="InterPro"/>
</dbReference>
<dbReference type="SMART" id="SM00530">
    <property type="entry name" value="HTH_XRE"/>
    <property type="match status" value="1"/>
</dbReference>
<dbReference type="Gene3D" id="1.10.10.2910">
    <property type="match status" value="1"/>
</dbReference>
<dbReference type="InterPro" id="IPR010982">
    <property type="entry name" value="Lambda_DNA-bd_dom_sf"/>
</dbReference>
<evidence type="ECO:0000313" key="4">
    <source>
        <dbReference type="Proteomes" id="UP000238348"/>
    </source>
</evidence>
<dbReference type="OrthoDB" id="9796786at2"/>
<evidence type="ECO:0000256" key="1">
    <source>
        <dbReference type="ARBA" id="ARBA00007227"/>
    </source>
</evidence>
<dbReference type="InterPro" id="IPR010359">
    <property type="entry name" value="IrrE_HExxH"/>
</dbReference>
<dbReference type="Pfam" id="PF06114">
    <property type="entry name" value="Peptidase_M78"/>
    <property type="match status" value="1"/>
</dbReference>
<proteinExistence type="inferred from homology"/>
<gene>
    <name evidence="3" type="ORF">SOCE26_091060</name>
</gene>
<evidence type="ECO:0000313" key="3">
    <source>
        <dbReference type="EMBL" id="AUX47584.1"/>
    </source>
</evidence>
<sequence length="364" mass="40642">MNNNDSFCPDWASPPGETVADILEEQSITIREFARRIGHTIGQVKELLDGRAPITNTTAQKLEISLGVPAAFWVTREAQYRQDLARIQASVRSESSESSEQWLAELPIGDMIKFGWIPKAMSASAQAEACLRFFGVASVGEWRSRHLKSLESSAFRTSPSFRSQQGAVAAWLRQGEIESAEIACHAWSPKCFEAAIPHIRTLTRKKDPEKFVPELASICAECGVAVAVVRAPTGCRASGATRFLSPSKALLLLSFRHLSDDHFWFTFFHEAGHLLLHGEKGLFLDGLDASMDKDEEEANQFAAEALIPPQFQKDLLTLRADSHEIIRFSRLIGVSPGIVVGQLQHLKRIKYNELNSLKRRFQWK</sequence>
<dbReference type="RefSeq" id="WP_159397884.1">
    <property type="nucleotide sequence ID" value="NZ_CP012673.1"/>
</dbReference>
<dbReference type="EMBL" id="CP012673">
    <property type="protein sequence ID" value="AUX47584.1"/>
    <property type="molecule type" value="Genomic_DNA"/>
</dbReference>
<name>A0A2L0F7K4_SORCE</name>
<dbReference type="CDD" id="cd00093">
    <property type="entry name" value="HTH_XRE"/>
    <property type="match status" value="1"/>
</dbReference>
<accession>A0A2L0F7K4</accession>
<feature type="domain" description="HTH cro/C1-type" evidence="2">
    <location>
        <begin position="19"/>
        <end position="73"/>
    </location>
</feature>
<reference evidence="3 4" key="1">
    <citation type="submission" date="2015-09" db="EMBL/GenBank/DDBJ databases">
        <title>Sorangium comparison.</title>
        <authorList>
            <person name="Zaburannyi N."/>
            <person name="Bunk B."/>
            <person name="Overmann J."/>
            <person name="Mueller R."/>
        </authorList>
    </citation>
    <scope>NUCLEOTIDE SEQUENCE [LARGE SCALE GENOMIC DNA]</scope>
    <source>
        <strain evidence="3 4">So ce26</strain>
    </source>
</reference>
<dbReference type="SUPFAM" id="SSF47413">
    <property type="entry name" value="lambda repressor-like DNA-binding domains"/>
    <property type="match status" value="1"/>
</dbReference>
<dbReference type="InterPro" id="IPR001387">
    <property type="entry name" value="Cro/C1-type_HTH"/>
</dbReference>
<organism evidence="3 4">
    <name type="scientific">Sorangium cellulosum</name>
    <name type="common">Polyangium cellulosum</name>
    <dbReference type="NCBI Taxonomy" id="56"/>
    <lineage>
        <taxon>Bacteria</taxon>
        <taxon>Pseudomonadati</taxon>
        <taxon>Myxococcota</taxon>
        <taxon>Polyangia</taxon>
        <taxon>Polyangiales</taxon>
        <taxon>Polyangiaceae</taxon>
        <taxon>Sorangium</taxon>
    </lineage>
</organism>
<dbReference type="PROSITE" id="PS50943">
    <property type="entry name" value="HTH_CROC1"/>
    <property type="match status" value="1"/>
</dbReference>
<comment type="similarity">
    <text evidence="1">Belongs to the short-chain fatty acyl-CoA assimilation regulator (ScfR) family.</text>
</comment>
<dbReference type="Gene3D" id="1.10.260.40">
    <property type="entry name" value="lambda repressor-like DNA-binding domains"/>
    <property type="match status" value="1"/>
</dbReference>